<gene>
    <name evidence="1" type="ORF">Pla108_35630</name>
</gene>
<evidence type="ECO:0000313" key="2">
    <source>
        <dbReference type="Proteomes" id="UP000317421"/>
    </source>
</evidence>
<dbReference type="Proteomes" id="UP000317421">
    <property type="component" value="Unassembled WGS sequence"/>
</dbReference>
<organism evidence="1 2">
    <name type="scientific">Botrimarina colliarenosi</name>
    <dbReference type="NCBI Taxonomy" id="2528001"/>
    <lineage>
        <taxon>Bacteria</taxon>
        <taxon>Pseudomonadati</taxon>
        <taxon>Planctomycetota</taxon>
        <taxon>Planctomycetia</taxon>
        <taxon>Pirellulales</taxon>
        <taxon>Lacipirellulaceae</taxon>
        <taxon>Botrimarina</taxon>
    </lineage>
</organism>
<proteinExistence type="predicted"/>
<dbReference type="EMBL" id="SJPR01000005">
    <property type="protein sequence ID" value="TWT95415.1"/>
    <property type="molecule type" value="Genomic_DNA"/>
</dbReference>
<evidence type="ECO:0000313" key="1">
    <source>
        <dbReference type="EMBL" id="TWT95415.1"/>
    </source>
</evidence>
<dbReference type="RefSeq" id="WP_197526664.1">
    <property type="nucleotide sequence ID" value="NZ_SJPR01000005.1"/>
</dbReference>
<name>A0A5C6A7W6_9BACT</name>
<dbReference type="AlphaFoldDB" id="A0A5C6A7W6"/>
<accession>A0A5C6A7W6</accession>
<comment type="caution">
    <text evidence="1">The sequence shown here is derived from an EMBL/GenBank/DDBJ whole genome shotgun (WGS) entry which is preliminary data.</text>
</comment>
<reference evidence="1 2" key="1">
    <citation type="submission" date="2019-02" db="EMBL/GenBank/DDBJ databases">
        <title>Deep-cultivation of Planctomycetes and their phenomic and genomic characterization uncovers novel biology.</title>
        <authorList>
            <person name="Wiegand S."/>
            <person name="Jogler M."/>
            <person name="Boedeker C."/>
            <person name="Pinto D."/>
            <person name="Vollmers J."/>
            <person name="Rivas-Marin E."/>
            <person name="Kohn T."/>
            <person name="Peeters S.H."/>
            <person name="Heuer A."/>
            <person name="Rast P."/>
            <person name="Oberbeckmann S."/>
            <person name="Bunk B."/>
            <person name="Jeske O."/>
            <person name="Meyerdierks A."/>
            <person name="Storesund J.E."/>
            <person name="Kallscheuer N."/>
            <person name="Luecker S."/>
            <person name="Lage O.M."/>
            <person name="Pohl T."/>
            <person name="Merkel B.J."/>
            <person name="Hornburger P."/>
            <person name="Mueller R.-W."/>
            <person name="Bruemmer F."/>
            <person name="Labrenz M."/>
            <person name="Spormann A.M."/>
            <person name="Op Den Camp H."/>
            <person name="Overmann J."/>
            <person name="Amann R."/>
            <person name="Jetten M.S.M."/>
            <person name="Mascher T."/>
            <person name="Medema M.H."/>
            <person name="Devos D.P."/>
            <person name="Kaster A.-K."/>
            <person name="Ovreas L."/>
            <person name="Rohde M."/>
            <person name="Galperin M.Y."/>
            <person name="Jogler C."/>
        </authorList>
    </citation>
    <scope>NUCLEOTIDE SEQUENCE [LARGE SCALE GENOMIC DNA]</scope>
    <source>
        <strain evidence="1 2">Pla108</strain>
    </source>
</reference>
<keyword evidence="2" id="KW-1185">Reference proteome</keyword>
<sequence length="90" mass="9729">MSPSVTGSVGRGNPADAPADELALLLANRRQIAHIWSVEDVRDVRPDLDDEQAWSVLQLIDDQKDATQGITWETLAVAAAVLYPEEGDSS</sequence>
<protein>
    <submittedName>
        <fullName evidence="1">Uncharacterized protein</fullName>
    </submittedName>
</protein>